<evidence type="ECO:0000313" key="2">
    <source>
        <dbReference type="Proteomes" id="UP000308600"/>
    </source>
</evidence>
<accession>A0ACD3B2L8</accession>
<reference evidence="1 2" key="1">
    <citation type="journal article" date="2019" name="Nat. Ecol. Evol.">
        <title>Megaphylogeny resolves global patterns of mushroom evolution.</title>
        <authorList>
            <person name="Varga T."/>
            <person name="Krizsan K."/>
            <person name="Foldi C."/>
            <person name="Dima B."/>
            <person name="Sanchez-Garcia M."/>
            <person name="Sanchez-Ramirez S."/>
            <person name="Szollosi G.J."/>
            <person name="Szarkandi J.G."/>
            <person name="Papp V."/>
            <person name="Albert L."/>
            <person name="Andreopoulos W."/>
            <person name="Angelini C."/>
            <person name="Antonin V."/>
            <person name="Barry K.W."/>
            <person name="Bougher N.L."/>
            <person name="Buchanan P."/>
            <person name="Buyck B."/>
            <person name="Bense V."/>
            <person name="Catcheside P."/>
            <person name="Chovatia M."/>
            <person name="Cooper J."/>
            <person name="Damon W."/>
            <person name="Desjardin D."/>
            <person name="Finy P."/>
            <person name="Geml J."/>
            <person name="Haridas S."/>
            <person name="Hughes K."/>
            <person name="Justo A."/>
            <person name="Karasinski D."/>
            <person name="Kautmanova I."/>
            <person name="Kiss B."/>
            <person name="Kocsube S."/>
            <person name="Kotiranta H."/>
            <person name="LaButti K.M."/>
            <person name="Lechner B.E."/>
            <person name="Liimatainen K."/>
            <person name="Lipzen A."/>
            <person name="Lukacs Z."/>
            <person name="Mihaltcheva S."/>
            <person name="Morgado L.N."/>
            <person name="Niskanen T."/>
            <person name="Noordeloos M.E."/>
            <person name="Ohm R.A."/>
            <person name="Ortiz-Santana B."/>
            <person name="Ovrebo C."/>
            <person name="Racz N."/>
            <person name="Riley R."/>
            <person name="Savchenko A."/>
            <person name="Shiryaev A."/>
            <person name="Soop K."/>
            <person name="Spirin V."/>
            <person name="Szebenyi C."/>
            <person name="Tomsovsky M."/>
            <person name="Tulloss R.E."/>
            <person name="Uehling J."/>
            <person name="Grigoriev I.V."/>
            <person name="Vagvolgyi C."/>
            <person name="Papp T."/>
            <person name="Martin F.M."/>
            <person name="Miettinen O."/>
            <person name="Hibbett D.S."/>
            <person name="Nagy L.G."/>
        </authorList>
    </citation>
    <scope>NUCLEOTIDE SEQUENCE [LARGE SCALE GENOMIC DNA]</scope>
    <source>
        <strain evidence="1 2">NL-1719</strain>
    </source>
</reference>
<name>A0ACD3B2L8_9AGAR</name>
<proteinExistence type="predicted"/>
<sequence>MKSPQTFLQEGSSIERLWERQGFKVNAPEWQQPTPSVRYPAVRFLAYLWHTVVKPVLDGLGIQHAQKATADMPRIWWCPSGPLIGLPIHAAGVYTDDGQGPVISDYVVSSYFPSASALAYATRPEDPSQKFSLLTIANPTGAGLPGTEWELEKIKMRTTTQELTRGEATVEAVKKGMENTSWAHFACHGVTNPDKPWESALILANHTRLSLREISDMSLPHAEFAYLSACQTAKGVVEAPDQSAHLSAGMLACGYRSVVGTLWKISDEYAPFVADRVYAKMLEGGRPDYKRAAYALHDAVQALRKEPGVGFHTWLPFIHVGV</sequence>
<dbReference type="Proteomes" id="UP000308600">
    <property type="component" value="Unassembled WGS sequence"/>
</dbReference>
<protein>
    <submittedName>
        <fullName evidence="1">Uncharacterized protein</fullName>
    </submittedName>
</protein>
<organism evidence="1 2">
    <name type="scientific">Pluteus cervinus</name>
    <dbReference type="NCBI Taxonomy" id="181527"/>
    <lineage>
        <taxon>Eukaryota</taxon>
        <taxon>Fungi</taxon>
        <taxon>Dikarya</taxon>
        <taxon>Basidiomycota</taxon>
        <taxon>Agaricomycotina</taxon>
        <taxon>Agaricomycetes</taxon>
        <taxon>Agaricomycetidae</taxon>
        <taxon>Agaricales</taxon>
        <taxon>Pluteineae</taxon>
        <taxon>Pluteaceae</taxon>
        <taxon>Pluteus</taxon>
    </lineage>
</organism>
<evidence type="ECO:0000313" key="1">
    <source>
        <dbReference type="EMBL" id="TFK72310.1"/>
    </source>
</evidence>
<gene>
    <name evidence="1" type="ORF">BDN72DRAFT_763590</name>
</gene>
<dbReference type="EMBL" id="ML208287">
    <property type="protein sequence ID" value="TFK72310.1"/>
    <property type="molecule type" value="Genomic_DNA"/>
</dbReference>
<keyword evidence="2" id="KW-1185">Reference proteome</keyword>